<dbReference type="PANTHER" id="PTHR38111:SF6">
    <property type="entry name" value="FINGER DOMAIN PROTEIN, PUTATIVE (AFU_ORTHOLOGUE AFUA_8G01940)-RELATED"/>
    <property type="match status" value="1"/>
</dbReference>
<dbReference type="PANTHER" id="PTHR38111">
    <property type="entry name" value="ZN(2)-C6 FUNGAL-TYPE DOMAIN-CONTAINING PROTEIN-RELATED"/>
    <property type="match status" value="1"/>
</dbReference>
<evidence type="ECO:0000313" key="3">
    <source>
        <dbReference type="Proteomes" id="UP000785200"/>
    </source>
</evidence>
<gene>
    <name evidence="2" type="ORF">D0Z07_9032</name>
</gene>
<keyword evidence="3" id="KW-1185">Reference proteome</keyword>
<feature type="region of interest" description="Disordered" evidence="1">
    <location>
        <begin position="455"/>
        <end position="481"/>
    </location>
</feature>
<feature type="compositionally biased region" description="Basic and acidic residues" evidence="1">
    <location>
        <begin position="455"/>
        <end position="464"/>
    </location>
</feature>
<sequence length="500" mass="56289">MTEKDTIVEFQFVNSTVDTPSVPQDLAIRALIRKQAMKKASAARKKDGNYGKHNLRQYPVFLFDDNNNLDGGVAAKVSGQGKDFRCDDQKPGRIIGLNGQKELRRSKKIDPDEKIISTAKWLARHTRIPGSLPARGYELTSIKSEFDILDLSNLATAHINRAGRAALSQNPYHLIHQLQSSKQQSYLSFLPSRYGQIPCLSDATDCVIARARQLISPEKNWEAAVIAFYRYQPEVLCATEILALYESAQPLNPIKEQKLTYWQMTEALITGQRCFLEQPAWQTVLRSVIMPDAPLLSDRGSTVVELMVLKCNIPGLFLDVTNMICHQSDPDASFIIEMACKIHQLRVDLVKWHAEFGSIVRSNPAVYTPGTAEFDRRCQVFATYISCMIISSRLLGAISPTERSELEEETQVLTGQMLNLEIEVKKASLQTYLFLAQTLGVSHATINTSELWRDSKEKETKVEDENGDIQPDTPDSPGPRGLIDAWKFQRWNQLMGRTIS</sequence>
<accession>A0A9P6SJS4</accession>
<evidence type="ECO:0000256" key="1">
    <source>
        <dbReference type="SAM" id="MobiDB-lite"/>
    </source>
</evidence>
<evidence type="ECO:0000313" key="2">
    <source>
        <dbReference type="EMBL" id="KAG0645217.1"/>
    </source>
</evidence>
<dbReference type="Proteomes" id="UP000785200">
    <property type="component" value="Unassembled WGS sequence"/>
</dbReference>
<dbReference type="AlphaFoldDB" id="A0A9P6SJS4"/>
<protein>
    <submittedName>
        <fullName evidence="2">Uncharacterized protein</fullName>
    </submittedName>
</protein>
<reference evidence="2" key="1">
    <citation type="submission" date="2019-07" db="EMBL/GenBank/DDBJ databases">
        <title>Hyphodiscus hymeniophilus genome sequencing and assembly.</title>
        <authorList>
            <person name="Kramer G."/>
            <person name="Nodwell J."/>
        </authorList>
    </citation>
    <scope>NUCLEOTIDE SEQUENCE</scope>
    <source>
        <strain evidence="2">ATCC 34498</strain>
    </source>
</reference>
<dbReference type="InterPro" id="IPR053178">
    <property type="entry name" value="Osmoadaptation_assoc"/>
</dbReference>
<dbReference type="OrthoDB" id="5126878at2759"/>
<proteinExistence type="predicted"/>
<dbReference type="EMBL" id="VNKQ01000019">
    <property type="protein sequence ID" value="KAG0645217.1"/>
    <property type="molecule type" value="Genomic_DNA"/>
</dbReference>
<name>A0A9P6SJS4_9HELO</name>
<comment type="caution">
    <text evidence="2">The sequence shown here is derived from an EMBL/GenBank/DDBJ whole genome shotgun (WGS) entry which is preliminary data.</text>
</comment>
<organism evidence="2 3">
    <name type="scientific">Hyphodiscus hymeniophilus</name>
    <dbReference type="NCBI Taxonomy" id="353542"/>
    <lineage>
        <taxon>Eukaryota</taxon>
        <taxon>Fungi</taxon>
        <taxon>Dikarya</taxon>
        <taxon>Ascomycota</taxon>
        <taxon>Pezizomycotina</taxon>
        <taxon>Leotiomycetes</taxon>
        <taxon>Helotiales</taxon>
        <taxon>Hyphodiscaceae</taxon>
        <taxon>Hyphodiscus</taxon>
    </lineage>
</organism>